<dbReference type="Proteomes" id="UP001597196">
    <property type="component" value="Unassembled WGS sequence"/>
</dbReference>
<evidence type="ECO:0000256" key="4">
    <source>
        <dbReference type="ARBA" id="ARBA00022777"/>
    </source>
</evidence>
<evidence type="ECO:0000259" key="9">
    <source>
        <dbReference type="Pfam" id="PF00370"/>
    </source>
</evidence>
<feature type="binding site" evidence="7">
    <location>
        <position position="415"/>
    </location>
    <ligand>
        <name>ADP</name>
        <dbReference type="ChEBI" id="CHEBI:456216"/>
    </ligand>
</feature>
<dbReference type="PANTHER" id="PTHR10196:SF69">
    <property type="entry name" value="GLYCEROL KINASE"/>
    <property type="match status" value="1"/>
</dbReference>
<proteinExistence type="inferred from homology"/>
<comment type="similarity">
    <text evidence="1 7 8">Belongs to the FGGY kinase family.</text>
</comment>
<name>A0ABW4CHD7_9LACO</name>
<feature type="binding site" evidence="7">
    <location>
        <position position="411"/>
    </location>
    <ligand>
        <name>ATP</name>
        <dbReference type="ChEBI" id="CHEBI:30616"/>
    </ligand>
</feature>
<dbReference type="InterPro" id="IPR005999">
    <property type="entry name" value="Glycerol_kin"/>
</dbReference>
<comment type="caution">
    <text evidence="11">The sequence shown here is derived from an EMBL/GenBank/DDBJ whole genome shotgun (WGS) entry which is preliminary data.</text>
</comment>
<feature type="binding site" evidence="7">
    <location>
        <position position="135"/>
    </location>
    <ligand>
        <name>glycerol</name>
        <dbReference type="ChEBI" id="CHEBI:17754"/>
    </ligand>
</feature>
<accession>A0ABW4CHD7</accession>
<feature type="binding site" evidence="7">
    <location>
        <position position="84"/>
    </location>
    <ligand>
        <name>glycerol</name>
        <dbReference type="ChEBI" id="CHEBI:17754"/>
    </ligand>
</feature>
<feature type="modified residue" description="Phosphohistidine; by HPr" evidence="7">
    <location>
        <position position="231"/>
    </location>
</feature>
<dbReference type="InterPro" id="IPR018483">
    <property type="entry name" value="Carb_kinase_FGGY_CS"/>
</dbReference>
<evidence type="ECO:0000259" key="10">
    <source>
        <dbReference type="Pfam" id="PF02782"/>
    </source>
</evidence>
<evidence type="ECO:0000256" key="6">
    <source>
        <dbReference type="ARBA" id="ARBA00022840"/>
    </source>
</evidence>
<organism evidence="11 12">
    <name type="scientific">Lacticaseibacillus mingshuiensis</name>
    <dbReference type="NCBI Taxonomy" id="2799574"/>
    <lineage>
        <taxon>Bacteria</taxon>
        <taxon>Bacillati</taxon>
        <taxon>Bacillota</taxon>
        <taxon>Bacilli</taxon>
        <taxon>Lactobacillales</taxon>
        <taxon>Lactobacillaceae</taxon>
        <taxon>Lacticaseibacillus</taxon>
    </lineage>
</organism>
<comment type="PTM">
    <text evidence="7">The phosphoenolpyruvate-dependent sugar phosphotransferase system (PTS), including enzyme I, and histidine-containing protein (HPr) are required for the phosphorylation, which leads to the activation of the enzyme.</text>
</comment>
<evidence type="ECO:0000256" key="5">
    <source>
        <dbReference type="ARBA" id="ARBA00022798"/>
    </source>
</evidence>
<dbReference type="EC" id="2.7.1.30" evidence="7"/>
<keyword evidence="3 7" id="KW-0547">Nucleotide-binding</keyword>
<sequence>MTENYILAIDEGTTSTRAFIVDHAGRTVAEAQREFPQYFPQPGWVEHNPNEIWNAVQATLSSVFIDSGIQPKQIAGIGITNQRETTVVWDKLTGLPIHNAVVWQSRQTNAIAEEMKEDGLSETIHEKTGLIIDAYFSATKIRWILDQVPGAQARAERGELLFGTIDTWLVWKLSGGAIHVTDYTNASRTMLFNIHDLKWDDDILRLLNIPRVMLPEVRSNAEVYGYTAPEHFFGSPVALAGMAGDQQSALFGQLAFEPGMVKNTYGTGSFIVMNTGEEPVMSANNLLTTIAYGIDGKINYALEGSVFVAGSAIQWLRDAMKLLAHATDSEDEALSSTSRNEVYVVPAFTGLGAPYWDAEARGAVFGLTRGTTRADFIKATLQALAYQTRDVVDTMYKDTGITIPALRVDGGAANNNYLMQFQADLLNTPIERAGNLETTTMGAAFLAGLAVGFWKNTDELAAIATIGRRFEPTMPAAERENLYAGWQQPVAATTMFKHRPVGEQEN</sequence>
<dbReference type="Pfam" id="PF00370">
    <property type="entry name" value="FGGY_N"/>
    <property type="match status" value="1"/>
</dbReference>
<dbReference type="RefSeq" id="WP_203636972.1">
    <property type="nucleotide sequence ID" value="NZ_BOLS01000004.1"/>
</dbReference>
<feature type="binding site" evidence="7">
    <location>
        <position position="15"/>
    </location>
    <ligand>
        <name>ATP</name>
        <dbReference type="ChEBI" id="CHEBI:30616"/>
    </ligand>
</feature>
<feature type="binding site" evidence="7">
    <location>
        <position position="310"/>
    </location>
    <ligand>
        <name>ATP</name>
        <dbReference type="ChEBI" id="CHEBI:30616"/>
    </ligand>
</feature>
<protein>
    <recommendedName>
        <fullName evidence="7">Glycerol kinase</fullName>
        <ecNumber evidence="7">2.7.1.30</ecNumber>
    </recommendedName>
    <alternativeName>
        <fullName evidence="7">ATP:glycerol 3-phosphotransferase</fullName>
    </alternativeName>
    <alternativeName>
        <fullName evidence="7">Glycerokinase</fullName>
        <shortName evidence="7">GK</shortName>
    </alternativeName>
</protein>
<evidence type="ECO:0000313" key="12">
    <source>
        <dbReference type="Proteomes" id="UP001597196"/>
    </source>
</evidence>
<keyword evidence="4 7" id="KW-0418">Kinase</keyword>
<feature type="binding site" evidence="7">
    <location>
        <position position="83"/>
    </location>
    <ligand>
        <name>glycerol</name>
        <dbReference type="ChEBI" id="CHEBI:17754"/>
    </ligand>
</feature>
<feature type="binding site" evidence="7">
    <location>
        <position position="310"/>
    </location>
    <ligand>
        <name>ADP</name>
        <dbReference type="ChEBI" id="CHEBI:456216"/>
    </ligand>
</feature>
<feature type="binding site" evidence="7">
    <location>
        <position position="314"/>
    </location>
    <ligand>
        <name>ATP</name>
        <dbReference type="ChEBI" id="CHEBI:30616"/>
    </ligand>
</feature>
<evidence type="ECO:0000256" key="1">
    <source>
        <dbReference type="ARBA" id="ARBA00009156"/>
    </source>
</evidence>
<comment type="subunit">
    <text evidence="7">Homotetramer and homodimer (in equilibrium).</text>
</comment>
<dbReference type="NCBIfam" id="NF000756">
    <property type="entry name" value="PRK00047.1"/>
    <property type="match status" value="1"/>
</dbReference>
<keyword evidence="5 7" id="KW-0319">Glycerol metabolism</keyword>
<comment type="catalytic activity">
    <reaction evidence="7">
        <text>glycerol + ATP = sn-glycerol 3-phosphate + ADP + H(+)</text>
        <dbReference type="Rhea" id="RHEA:21644"/>
        <dbReference type="ChEBI" id="CHEBI:15378"/>
        <dbReference type="ChEBI" id="CHEBI:17754"/>
        <dbReference type="ChEBI" id="CHEBI:30616"/>
        <dbReference type="ChEBI" id="CHEBI:57597"/>
        <dbReference type="ChEBI" id="CHEBI:456216"/>
        <dbReference type="EC" id="2.7.1.30"/>
    </reaction>
</comment>
<feature type="binding site" evidence="7">
    <location>
        <position position="246"/>
    </location>
    <ligand>
        <name>glycerol</name>
        <dbReference type="ChEBI" id="CHEBI:17754"/>
    </ligand>
</feature>
<feature type="binding site" evidence="7">
    <location>
        <position position="13"/>
    </location>
    <ligand>
        <name>sn-glycerol 3-phosphate</name>
        <dbReference type="ChEBI" id="CHEBI:57597"/>
    </ligand>
</feature>
<feature type="binding site" evidence="7">
    <location>
        <position position="135"/>
    </location>
    <ligand>
        <name>sn-glycerol 3-phosphate</name>
        <dbReference type="ChEBI" id="CHEBI:57597"/>
    </ligand>
</feature>
<dbReference type="PIRSF" id="PIRSF000538">
    <property type="entry name" value="GlpK"/>
    <property type="match status" value="1"/>
</dbReference>
<evidence type="ECO:0000256" key="7">
    <source>
        <dbReference type="HAMAP-Rule" id="MF_00186"/>
    </source>
</evidence>
<dbReference type="CDD" id="cd07786">
    <property type="entry name" value="FGGY_EcGK_like"/>
    <property type="match status" value="1"/>
</dbReference>
<dbReference type="NCBIfam" id="TIGR01311">
    <property type="entry name" value="glycerol_kin"/>
    <property type="match status" value="1"/>
</dbReference>
<evidence type="ECO:0000256" key="2">
    <source>
        <dbReference type="ARBA" id="ARBA00022679"/>
    </source>
</evidence>
<keyword evidence="6 7" id="KW-0067">ATP-binding</keyword>
<evidence type="ECO:0000256" key="8">
    <source>
        <dbReference type="RuleBase" id="RU003733"/>
    </source>
</evidence>
<dbReference type="GO" id="GO:0004370">
    <property type="term" value="F:glycerol kinase activity"/>
    <property type="evidence" value="ECO:0007669"/>
    <property type="project" value="UniProtKB-EC"/>
</dbReference>
<feature type="domain" description="Carbohydrate kinase FGGY C-terminal" evidence="10">
    <location>
        <begin position="262"/>
        <end position="450"/>
    </location>
</feature>
<feature type="binding site" evidence="7">
    <location>
        <position position="411"/>
    </location>
    <ligand>
        <name>ADP</name>
        <dbReference type="ChEBI" id="CHEBI:456216"/>
    </ligand>
</feature>
<dbReference type="InterPro" id="IPR018485">
    <property type="entry name" value="FGGY_C"/>
</dbReference>
<feature type="binding site" evidence="7">
    <location>
        <position position="13"/>
    </location>
    <ligand>
        <name>ADP</name>
        <dbReference type="ChEBI" id="CHEBI:456216"/>
    </ligand>
</feature>
<keyword evidence="12" id="KW-1185">Reference proteome</keyword>
<feature type="binding site" evidence="7">
    <location>
        <position position="17"/>
    </location>
    <ligand>
        <name>ADP</name>
        <dbReference type="ChEBI" id="CHEBI:456216"/>
    </ligand>
</feature>
<keyword evidence="2 7" id="KW-0808">Transferase</keyword>
<feature type="binding site" evidence="7">
    <location>
        <position position="267"/>
    </location>
    <ligand>
        <name>ATP</name>
        <dbReference type="ChEBI" id="CHEBI:30616"/>
    </ligand>
</feature>
<dbReference type="PANTHER" id="PTHR10196">
    <property type="entry name" value="SUGAR KINASE"/>
    <property type="match status" value="1"/>
</dbReference>
<comment type="activity regulation">
    <text evidence="7">Activated by phosphorylation and inhibited by fructose 1,6-bisphosphate (FBP).</text>
</comment>
<evidence type="ECO:0000256" key="3">
    <source>
        <dbReference type="ARBA" id="ARBA00022741"/>
    </source>
</evidence>
<feature type="binding site" evidence="7">
    <location>
        <position position="83"/>
    </location>
    <ligand>
        <name>sn-glycerol 3-phosphate</name>
        <dbReference type="ChEBI" id="CHEBI:57597"/>
    </ligand>
</feature>
<feature type="domain" description="Carbohydrate kinase FGGY N-terminal" evidence="9">
    <location>
        <begin position="5"/>
        <end position="252"/>
    </location>
</feature>
<dbReference type="InterPro" id="IPR043129">
    <property type="entry name" value="ATPase_NBD"/>
</dbReference>
<dbReference type="HAMAP" id="MF_00186">
    <property type="entry name" value="Glycerol_kin"/>
    <property type="match status" value="1"/>
</dbReference>
<keyword evidence="7" id="KW-0597">Phosphoprotein</keyword>
<feature type="binding site" evidence="7">
    <location>
        <position position="84"/>
    </location>
    <ligand>
        <name>sn-glycerol 3-phosphate</name>
        <dbReference type="ChEBI" id="CHEBI:57597"/>
    </ligand>
</feature>
<evidence type="ECO:0000313" key="11">
    <source>
        <dbReference type="EMBL" id="MFD1429383.1"/>
    </source>
</evidence>
<dbReference type="SUPFAM" id="SSF53067">
    <property type="entry name" value="Actin-like ATPase domain"/>
    <property type="match status" value="2"/>
</dbReference>
<dbReference type="InterPro" id="IPR000577">
    <property type="entry name" value="Carb_kinase_FGGY"/>
</dbReference>
<dbReference type="InterPro" id="IPR018484">
    <property type="entry name" value="FGGY_N"/>
</dbReference>
<dbReference type="Gene3D" id="3.30.420.40">
    <property type="match status" value="2"/>
</dbReference>
<comment type="pathway">
    <text evidence="7">Polyol metabolism; glycerol degradation via glycerol kinase pathway; sn-glycerol 3-phosphate from glycerol: step 1/1.</text>
</comment>
<feature type="binding site" evidence="7">
    <location>
        <position position="267"/>
    </location>
    <ligand>
        <name>ADP</name>
        <dbReference type="ChEBI" id="CHEBI:456216"/>
    </ligand>
</feature>
<dbReference type="PROSITE" id="PS00933">
    <property type="entry name" value="FGGY_KINASES_1"/>
    <property type="match status" value="1"/>
</dbReference>
<gene>
    <name evidence="7 11" type="primary">glpK</name>
    <name evidence="11" type="ORF">ACFQ4P_03850</name>
</gene>
<dbReference type="Pfam" id="PF02782">
    <property type="entry name" value="FGGY_C"/>
    <property type="match status" value="1"/>
</dbReference>
<comment type="function">
    <text evidence="7">Key enzyme in the regulation of glycerol uptake and metabolism. Catalyzes the phosphorylation of glycerol to yield sn-glycerol 3-phosphate.</text>
</comment>
<dbReference type="EMBL" id="JBHTOC010000004">
    <property type="protein sequence ID" value="MFD1429383.1"/>
    <property type="molecule type" value="Genomic_DNA"/>
</dbReference>
<dbReference type="PROSITE" id="PS00445">
    <property type="entry name" value="FGGY_KINASES_2"/>
    <property type="match status" value="1"/>
</dbReference>
<feature type="binding site" evidence="7">
    <location>
        <position position="245"/>
    </location>
    <ligand>
        <name>sn-glycerol 3-phosphate</name>
        <dbReference type="ChEBI" id="CHEBI:57597"/>
    </ligand>
</feature>
<feature type="binding site" evidence="7">
    <location>
        <position position="245"/>
    </location>
    <ligand>
        <name>glycerol</name>
        <dbReference type="ChEBI" id="CHEBI:17754"/>
    </ligand>
</feature>
<feature type="binding site" evidence="7">
    <location>
        <position position="13"/>
    </location>
    <ligand>
        <name>ATP</name>
        <dbReference type="ChEBI" id="CHEBI:30616"/>
    </ligand>
</feature>
<feature type="binding site" evidence="7">
    <location>
        <position position="14"/>
    </location>
    <ligand>
        <name>ATP</name>
        <dbReference type="ChEBI" id="CHEBI:30616"/>
    </ligand>
</feature>
<reference evidence="12" key="1">
    <citation type="journal article" date="2019" name="Int. J. Syst. Evol. Microbiol.">
        <title>The Global Catalogue of Microorganisms (GCM) 10K type strain sequencing project: providing services to taxonomists for standard genome sequencing and annotation.</title>
        <authorList>
            <consortium name="The Broad Institute Genomics Platform"/>
            <consortium name="The Broad Institute Genome Sequencing Center for Infectious Disease"/>
            <person name="Wu L."/>
            <person name="Ma J."/>
        </authorList>
    </citation>
    <scope>NUCLEOTIDE SEQUENCE [LARGE SCALE GENOMIC DNA]</scope>
    <source>
        <strain evidence="12">CCM 8980</strain>
    </source>
</reference>